<evidence type="ECO:0000256" key="1">
    <source>
        <dbReference type="SAM" id="Phobius"/>
    </source>
</evidence>
<proteinExistence type="predicted"/>
<protein>
    <submittedName>
        <fullName evidence="3">Uncharacterized protein LOC117569023</fullName>
    </submittedName>
</protein>
<dbReference type="Proteomes" id="UP000515160">
    <property type="component" value="Chromosome 3"/>
</dbReference>
<feature type="transmembrane region" description="Helical" evidence="1">
    <location>
        <begin position="104"/>
        <end position="123"/>
    </location>
</feature>
<dbReference type="OrthoDB" id="7858086at2759"/>
<dbReference type="AlphaFoldDB" id="A0A6P8X2G0"/>
<keyword evidence="1" id="KW-0472">Membrane</keyword>
<keyword evidence="1" id="KW-1133">Transmembrane helix</keyword>
<keyword evidence="2" id="KW-1185">Reference proteome</keyword>
<feature type="transmembrane region" description="Helical" evidence="1">
    <location>
        <begin position="41"/>
        <end position="60"/>
    </location>
</feature>
<feature type="transmembrane region" description="Helical" evidence="1">
    <location>
        <begin position="12"/>
        <end position="29"/>
    </location>
</feature>
<dbReference type="GeneID" id="117569023"/>
<name>A0A6P8X2G0_DROAB</name>
<dbReference type="RefSeq" id="XP_034105903.1">
    <property type="nucleotide sequence ID" value="XM_034250012.2"/>
</dbReference>
<feature type="transmembrane region" description="Helical" evidence="1">
    <location>
        <begin position="67"/>
        <end position="92"/>
    </location>
</feature>
<evidence type="ECO:0000313" key="2">
    <source>
        <dbReference type="Proteomes" id="UP000515160"/>
    </source>
</evidence>
<gene>
    <name evidence="3" type="primary">LOC117569023</name>
</gene>
<evidence type="ECO:0000313" key="3">
    <source>
        <dbReference type="RefSeq" id="XP_034105903.1"/>
    </source>
</evidence>
<accession>A0A6P8X2G0</accession>
<reference evidence="3" key="1">
    <citation type="submission" date="2025-08" db="UniProtKB">
        <authorList>
            <consortium name="RefSeq"/>
        </authorList>
    </citation>
    <scope>IDENTIFICATION</scope>
    <source>
        <strain evidence="3">15112-1751.03</strain>
        <tissue evidence="3">Whole Adult</tissue>
    </source>
</reference>
<keyword evidence="1" id="KW-0812">Transmembrane</keyword>
<organism evidence="2 3">
    <name type="scientific">Drosophila albomicans</name>
    <name type="common">Fruit fly</name>
    <dbReference type="NCBI Taxonomy" id="7291"/>
    <lineage>
        <taxon>Eukaryota</taxon>
        <taxon>Metazoa</taxon>
        <taxon>Ecdysozoa</taxon>
        <taxon>Arthropoda</taxon>
        <taxon>Hexapoda</taxon>
        <taxon>Insecta</taxon>
        <taxon>Pterygota</taxon>
        <taxon>Neoptera</taxon>
        <taxon>Endopterygota</taxon>
        <taxon>Diptera</taxon>
        <taxon>Brachycera</taxon>
        <taxon>Muscomorpha</taxon>
        <taxon>Ephydroidea</taxon>
        <taxon>Drosophilidae</taxon>
        <taxon>Drosophila</taxon>
    </lineage>
</organism>
<sequence>MFYEWISKNARSAIAVISIILSMAVIIFVEGLSRSHKEDQLIINHICLLQIFSSITLFIGSRNSNRWLFLPWLMVAALFTYTMIYKSLFYWFHLRSDTKGSLVAILWLYLIAGCWLYFIYAVLTDFQDMQRVACPGKEVPAFKRIENHLTKKQESSLL</sequence>